<dbReference type="Pfam" id="PF10945">
    <property type="entry name" value="CBP_BcsR"/>
    <property type="match status" value="1"/>
</dbReference>
<evidence type="ECO:0000256" key="1">
    <source>
        <dbReference type="SAM" id="MobiDB-lite"/>
    </source>
</evidence>
<dbReference type="OrthoDB" id="8812063at2"/>
<evidence type="ECO:0000313" key="3">
    <source>
        <dbReference type="Proteomes" id="UP000077037"/>
    </source>
</evidence>
<dbReference type="EMBL" id="FKBS01000006">
    <property type="protein sequence ID" value="SAH81319.1"/>
    <property type="molecule type" value="Genomic_DNA"/>
</dbReference>
<feature type="region of interest" description="Disordered" evidence="1">
    <location>
        <begin position="226"/>
        <end position="258"/>
    </location>
</feature>
<gene>
    <name evidence="2" type="ORF">SAMEA1982600_00257</name>
</gene>
<feature type="compositionally biased region" description="Low complexity" evidence="1">
    <location>
        <begin position="61"/>
        <end position="77"/>
    </location>
</feature>
<name>A0A157KBJ8_9BORD</name>
<feature type="compositionally biased region" description="Low complexity" evidence="1">
    <location>
        <begin position="237"/>
        <end position="258"/>
    </location>
</feature>
<reference evidence="2 3" key="1">
    <citation type="submission" date="2016-03" db="EMBL/GenBank/DDBJ databases">
        <authorList>
            <consortium name="Pathogen Informatics"/>
        </authorList>
    </citation>
    <scope>NUCLEOTIDE SEQUENCE [LARGE SCALE GENOMIC DNA]</scope>
    <source>
        <strain evidence="2 3">NCTC13364</strain>
    </source>
</reference>
<dbReference type="InterPro" id="IPR024487">
    <property type="entry name" value="CBP_BcsR"/>
</dbReference>
<organism evidence="2 3">
    <name type="scientific">Bordetella ansorpii</name>
    <dbReference type="NCBI Taxonomy" id="288768"/>
    <lineage>
        <taxon>Bacteria</taxon>
        <taxon>Pseudomonadati</taxon>
        <taxon>Pseudomonadota</taxon>
        <taxon>Betaproteobacteria</taxon>
        <taxon>Burkholderiales</taxon>
        <taxon>Alcaligenaceae</taxon>
        <taxon>Bordetella</taxon>
    </lineage>
</organism>
<dbReference type="Proteomes" id="UP000077037">
    <property type="component" value="Unassembled WGS sequence"/>
</dbReference>
<feature type="region of interest" description="Disordered" evidence="1">
    <location>
        <begin position="52"/>
        <end position="78"/>
    </location>
</feature>
<evidence type="ECO:0000313" key="2">
    <source>
        <dbReference type="EMBL" id="SAH81319.1"/>
    </source>
</evidence>
<dbReference type="PRINTS" id="PR01217">
    <property type="entry name" value="PRICHEXTENSN"/>
</dbReference>
<proteinExistence type="predicted"/>
<dbReference type="NCBIfam" id="NF040718">
    <property type="entry name" value="BcsP_of_Ic"/>
    <property type="match status" value="1"/>
</dbReference>
<dbReference type="AlphaFoldDB" id="A0A157KBJ8"/>
<sequence>MSDATDISSLYRRFGGDPEQYLEVGQTNQAQASRDRWPLLSAIRPELAMLPPSVGARTDLPAAGSPWPSSTPASASPDVSIPPVAQAIAPGSVQVEPPPVYVEVPPVVVAPAVAPAPTPWDAQQPVGAPVTAPAPSSWNAEPAVAEPVSWENPPAMAPAPASWDAPPAFAAPAETPVQAAPMYAPVPPPEPDNVFAASPPAAPQPDFGAAFMMPVAAPSADPMPQPAVFTFTPEPAPVAAQPEPVVQSSAESAPGAAGESLKNVFARLASGSFSTNK</sequence>
<protein>
    <submittedName>
        <fullName evidence="2">Cellulose biosynthesis protein</fullName>
    </submittedName>
</protein>
<dbReference type="RefSeq" id="WP_156522960.1">
    <property type="nucleotide sequence ID" value="NZ_FKBS01000006.1"/>
</dbReference>
<accession>A0A157KBJ8</accession>